<dbReference type="Proteomes" id="UP001055811">
    <property type="component" value="Linkage Group LG08"/>
</dbReference>
<keyword evidence="2" id="KW-1185">Reference proteome</keyword>
<dbReference type="EMBL" id="CM042016">
    <property type="protein sequence ID" value="KAI3699971.1"/>
    <property type="molecule type" value="Genomic_DNA"/>
</dbReference>
<evidence type="ECO:0000313" key="1">
    <source>
        <dbReference type="EMBL" id="KAI3699971.1"/>
    </source>
</evidence>
<protein>
    <submittedName>
        <fullName evidence="1">Uncharacterized protein</fullName>
    </submittedName>
</protein>
<comment type="caution">
    <text evidence="1">The sequence shown here is derived from an EMBL/GenBank/DDBJ whole genome shotgun (WGS) entry which is preliminary data.</text>
</comment>
<accession>A0ACB8ZRM4</accession>
<reference evidence="2" key="1">
    <citation type="journal article" date="2022" name="Mol. Ecol. Resour.">
        <title>The genomes of chicory, endive, great burdock and yacon provide insights into Asteraceae palaeo-polyploidization history and plant inulin production.</title>
        <authorList>
            <person name="Fan W."/>
            <person name="Wang S."/>
            <person name="Wang H."/>
            <person name="Wang A."/>
            <person name="Jiang F."/>
            <person name="Liu H."/>
            <person name="Zhao H."/>
            <person name="Xu D."/>
            <person name="Zhang Y."/>
        </authorList>
    </citation>
    <scope>NUCLEOTIDE SEQUENCE [LARGE SCALE GENOMIC DNA]</scope>
    <source>
        <strain evidence="2">cv. Punajuju</strain>
    </source>
</reference>
<reference evidence="1 2" key="2">
    <citation type="journal article" date="2022" name="Mol. Ecol. Resour.">
        <title>The genomes of chicory, endive, great burdock and yacon provide insights into Asteraceae paleo-polyploidization history and plant inulin production.</title>
        <authorList>
            <person name="Fan W."/>
            <person name="Wang S."/>
            <person name="Wang H."/>
            <person name="Wang A."/>
            <person name="Jiang F."/>
            <person name="Liu H."/>
            <person name="Zhao H."/>
            <person name="Xu D."/>
            <person name="Zhang Y."/>
        </authorList>
    </citation>
    <scope>NUCLEOTIDE SEQUENCE [LARGE SCALE GENOMIC DNA]</scope>
    <source>
        <strain evidence="2">cv. Punajuju</strain>
        <tissue evidence="1">Leaves</tissue>
    </source>
</reference>
<proteinExistence type="predicted"/>
<sequence length="127" mass="14650">MSVKDRDGRLWLAAVGDVQTADEAHSTDMSERKVLAIAGYGCVEEEGKLWNEEMMSRDSFKYGDLVWRFMLTYQSTIRKYGLDELSNIGWLDELSNIGWLDALSNIEISARCTEQIRMARRTEYARL</sequence>
<gene>
    <name evidence="1" type="ORF">L2E82_44581</name>
</gene>
<organism evidence="1 2">
    <name type="scientific">Cichorium intybus</name>
    <name type="common">Chicory</name>
    <dbReference type="NCBI Taxonomy" id="13427"/>
    <lineage>
        <taxon>Eukaryota</taxon>
        <taxon>Viridiplantae</taxon>
        <taxon>Streptophyta</taxon>
        <taxon>Embryophyta</taxon>
        <taxon>Tracheophyta</taxon>
        <taxon>Spermatophyta</taxon>
        <taxon>Magnoliopsida</taxon>
        <taxon>eudicotyledons</taxon>
        <taxon>Gunneridae</taxon>
        <taxon>Pentapetalae</taxon>
        <taxon>asterids</taxon>
        <taxon>campanulids</taxon>
        <taxon>Asterales</taxon>
        <taxon>Asteraceae</taxon>
        <taxon>Cichorioideae</taxon>
        <taxon>Cichorieae</taxon>
        <taxon>Cichoriinae</taxon>
        <taxon>Cichorium</taxon>
    </lineage>
</organism>
<name>A0ACB8ZRM4_CICIN</name>
<evidence type="ECO:0000313" key="2">
    <source>
        <dbReference type="Proteomes" id="UP001055811"/>
    </source>
</evidence>